<dbReference type="InterPro" id="IPR013022">
    <property type="entry name" value="Xyl_isomerase-like_TIM-brl"/>
</dbReference>
<evidence type="ECO:0000313" key="6">
    <source>
        <dbReference type="EMBL" id="CAB4805740.1"/>
    </source>
</evidence>
<feature type="domain" description="Xylose isomerase-like TIM barrel" evidence="1">
    <location>
        <begin position="31"/>
        <end position="254"/>
    </location>
</feature>
<dbReference type="EMBL" id="CAEZUM010000088">
    <property type="protein sequence ID" value="CAB4606652.1"/>
    <property type="molecule type" value="Genomic_DNA"/>
</dbReference>
<evidence type="ECO:0000313" key="5">
    <source>
        <dbReference type="EMBL" id="CAB4752284.1"/>
    </source>
</evidence>
<name>A0A6J7N8U0_9ZZZZ</name>
<dbReference type="EMBL" id="CAEZXC010000010">
    <property type="protein sequence ID" value="CAB4668575.1"/>
    <property type="molecule type" value="Genomic_DNA"/>
</dbReference>
<dbReference type="PANTHER" id="PTHR12110:SF41">
    <property type="entry name" value="INOSOSE DEHYDRATASE"/>
    <property type="match status" value="1"/>
</dbReference>
<organism evidence="9">
    <name type="scientific">freshwater metagenome</name>
    <dbReference type="NCBI Taxonomy" id="449393"/>
    <lineage>
        <taxon>unclassified sequences</taxon>
        <taxon>metagenomes</taxon>
        <taxon>ecological metagenomes</taxon>
    </lineage>
</organism>
<sequence>MPNNKSLSFGGHALVWAGDWTEASARSAAASAQRAGYDYIEMLMIDPDSIDVAMTKDVLAEHGLFATASLGLSPATDVTSTDPSIVKKGDELLRKAVDKLHALGSAELCGVIYSNLGKYPGPASPENRANSIAAMQRLADYAADKGINISLEVVNRYETNIMNTAKEGLKFLESVNRPNAYLHLDTYHMNIEEDGMSAAVLEAGDALGYVHIGESHRGYLGAGNVDFDTFFGALKKINYKGPITFESFSSVVVDPELSNALCIWRNLWEDSDDLSAHALKYMKARYS</sequence>
<gene>
    <name evidence="2" type="ORF">UFOPK1824_01096</name>
    <name evidence="3" type="ORF">UFOPK2340_00271</name>
    <name evidence="4" type="ORF">UFOPK2772_00140</name>
    <name evidence="5" type="ORF">UFOPK2850_00483</name>
    <name evidence="6" type="ORF">UFOPK3027_00962</name>
    <name evidence="7" type="ORF">UFOPK3256_00269</name>
    <name evidence="8" type="ORF">UFOPK3827_00790</name>
    <name evidence="9" type="ORF">UFOPK3982_01075</name>
    <name evidence="10" type="ORF">UFOPK4120_00623</name>
    <name evidence="11" type="ORF">UFOPK4404_01051</name>
</gene>
<dbReference type="InterPro" id="IPR036237">
    <property type="entry name" value="Xyl_isomerase-like_sf"/>
</dbReference>
<dbReference type="EMBL" id="CAFAZW010000003">
    <property type="protein sequence ID" value="CAB4840053.1"/>
    <property type="molecule type" value="Genomic_DNA"/>
</dbReference>
<dbReference type="Pfam" id="PF01261">
    <property type="entry name" value="AP_endonuc_2"/>
    <property type="match status" value="1"/>
</dbReference>
<evidence type="ECO:0000313" key="11">
    <source>
        <dbReference type="EMBL" id="CAB5074626.1"/>
    </source>
</evidence>
<dbReference type="Gene3D" id="3.20.20.150">
    <property type="entry name" value="Divalent-metal-dependent TIM barrel enzymes"/>
    <property type="match status" value="1"/>
</dbReference>
<evidence type="ECO:0000313" key="2">
    <source>
        <dbReference type="EMBL" id="CAB4606652.1"/>
    </source>
</evidence>
<dbReference type="EMBL" id="CAFBQY010000011">
    <property type="protein sequence ID" value="CAB5074626.1"/>
    <property type="molecule type" value="Genomic_DNA"/>
</dbReference>
<dbReference type="PANTHER" id="PTHR12110">
    <property type="entry name" value="HYDROXYPYRUVATE ISOMERASE"/>
    <property type="match status" value="1"/>
</dbReference>
<dbReference type="EMBL" id="CAFAAN010000007">
    <property type="protein sequence ID" value="CAB4805740.1"/>
    <property type="molecule type" value="Genomic_DNA"/>
</dbReference>
<dbReference type="EMBL" id="CAFBNM010000006">
    <property type="protein sequence ID" value="CAB4954597.1"/>
    <property type="molecule type" value="Genomic_DNA"/>
</dbReference>
<dbReference type="EMBL" id="CAEZYT010000004">
    <property type="protein sequence ID" value="CAB4728216.1"/>
    <property type="molecule type" value="Genomic_DNA"/>
</dbReference>
<protein>
    <submittedName>
        <fullName evidence="9">Unannotated protein</fullName>
    </submittedName>
</protein>
<dbReference type="EMBL" id="CAFBPO010000005">
    <property type="protein sequence ID" value="CAB5017113.1"/>
    <property type="molecule type" value="Genomic_DNA"/>
</dbReference>
<reference evidence="9" key="1">
    <citation type="submission" date="2020-05" db="EMBL/GenBank/DDBJ databases">
        <authorList>
            <person name="Chiriac C."/>
            <person name="Salcher M."/>
            <person name="Ghai R."/>
            <person name="Kavagutti S V."/>
        </authorList>
    </citation>
    <scope>NUCLEOTIDE SEQUENCE</scope>
</reference>
<dbReference type="SUPFAM" id="SSF51658">
    <property type="entry name" value="Xylose isomerase-like"/>
    <property type="match status" value="1"/>
</dbReference>
<evidence type="ECO:0000259" key="1">
    <source>
        <dbReference type="Pfam" id="PF01261"/>
    </source>
</evidence>
<evidence type="ECO:0000313" key="3">
    <source>
        <dbReference type="EMBL" id="CAB4668575.1"/>
    </source>
</evidence>
<dbReference type="AlphaFoldDB" id="A0A6J7N8U0"/>
<evidence type="ECO:0000313" key="7">
    <source>
        <dbReference type="EMBL" id="CAB4840053.1"/>
    </source>
</evidence>
<evidence type="ECO:0000313" key="10">
    <source>
        <dbReference type="EMBL" id="CAB5017113.1"/>
    </source>
</evidence>
<evidence type="ECO:0000313" key="8">
    <source>
        <dbReference type="EMBL" id="CAB4954597.1"/>
    </source>
</evidence>
<accession>A0A6J7N8U0</accession>
<dbReference type="InterPro" id="IPR050312">
    <property type="entry name" value="IolE/XylAMocC-like"/>
</dbReference>
<evidence type="ECO:0000313" key="9">
    <source>
        <dbReference type="EMBL" id="CAB4989831.1"/>
    </source>
</evidence>
<proteinExistence type="predicted"/>
<dbReference type="EMBL" id="CAEZZH010000004">
    <property type="protein sequence ID" value="CAB4752284.1"/>
    <property type="molecule type" value="Genomic_DNA"/>
</dbReference>
<evidence type="ECO:0000313" key="4">
    <source>
        <dbReference type="EMBL" id="CAB4728216.1"/>
    </source>
</evidence>
<dbReference type="EMBL" id="CAFBOO010000009">
    <property type="protein sequence ID" value="CAB4989831.1"/>
    <property type="molecule type" value="Genomic_DNA"/>
</dbReference>